<sequence>MYGSFRGKHTYDLEEEFNKAYEAAHLKCSKEELVAYDETLNKKGQHKRPSNSYIIFAKEYNKQMKIDGQFDTRKGGARSGNKQAGIEWNKLNKKSRRVFKLASKVMKSRFYDAHPGYKYEPRAPNTNRRGRTKFRAWTNKQECVQVPSSESLAEAVSPSRKERTEDSTSNLALDMTSNATLSDSMSDNFSDDNFSDDNSVNINNSSDVVSAYDNSFSDDNSVNINNSSDVVSAYDNNFSDNNSVNINNSSDVVSAYDNSFSDVVSAYDNNFSDVICDNDYTLVPYSSFPFGVPVFTTIPLYPDINRENEYVWYSLLLATSGISKY</sequence>
<keyword evidence="1" id="KW-0539">Nucleus</keyword>
<dbReference type="SMART" id="SM00398">
    <property type="entry name" value="HMG"/>
    <property type="match status" value="1"/>
</dbReference>
<evidence type="ECO:0000313" key="4">
    <source>
        <dbReference type="EMBL" id="CAG8498521.1"/>
    </source>
</evidence>
<dbReference type="PROSITE" id="PS50118">
    <property type="entry name" value="HMG_BOX_2"/>
    <property type="match status" value="1"/>
</dbReference>
<comment type="caution">
    <text evidence="4">The sequence shown here is derived from an EMBL/GenBank/DDBJ whole genome shotgun (WGS) entry which is preliminary data.</text>
</comment>
<gene>
    <name evidence="4" type="ORF">PBRASI_LOCUS2481</name>
</gene>
<protein>
    <submittedName>
        <fullName evidence="4">29_t:CDS:1</fullName>
    </submittedName>
</protein>
<dbReference type="InterPro" id="IPR036910">
    <property type="entry name" value="HMG_box_dom_sf"/>
</dbReference>
<feature type="DNA-binding region" description="HMG box" evidence="1">
    <location>
        <begin position="46"/>
        <end position="118"/>
    </location>
</feature>
<dbReference type="EMBL" id="CAJVPI010000195">
    <property type="protein sequence ID" value="CAG8498521.1"/>
    <property type="molecule type" value="Genomic_DNA"/>
</dbReference>
<dbReference type="Proteomes" id="UP000789739">
    <property type="component" value="Unassembled WGS sequence"/>
</dbReference>
<evidence type="ECO:0000259" key="3">
    <source>
        <dbReference type="PROSITE" id="PS50118"/>
    </source>
</evidence>
<dbReference type="GO" id="GO:0005634">
    <property type="term" value="C:nucleus"/>
    <property type="evidence" value="ECO:0007669"/>
    <property type="project" value="UniProtKB-UniRule"/>
</dbReference>
<keyword evidence="1" id="KW-0238">DNA-binding</keyword>
<dbReference type="SUPFAM" id="SSF47095">
    <property type="entry name" value="HMG-box"/>
    <property type="match status" value="1"/>
</dbReference>
<accession>A0A9N8ZKF6</accession>
<proteinExistence type="predicted"/>
<evidence type="ECO:0000256" key="2">
    <source>
        <dbReference type="SAM" id="MobiDB-lite"/>
    </source>
</evidence>
<name>A0A9N8ZKF6_9GLOM</name>
<keyword evidence="5" id="KW-1185">Reference proteome</keyword>
<evidence type="ECO:0000313" key="5">
    <source>
        <dbReference type="Proteomes" id="UP000789739"/>
    </source>
</evidence>
<organism evidence="4 5">
    <name type="scientific">Paraglomus brasilianum</name>
    <dbReference type="NCBI Taxonomy" id="144538"/>
    <lineage>
        <taxon>Eukaryota</taxon>
        <taxon>Fungi</taxon>
        <taxon>Fungi incertae sedis</taxon>
        <taxon>Mucoromycota</taxon>
        <taxon>Glomeromycotina</taxon>
        <taxon>Glomeromycetes</taxon>
        <taxon>Paraglomerales</taxon>
        <taxon>Paraglomeraceae</taxon>
        <taxon>Paraglomus</taxon>
    </lineage>
</organism>
<reference evidence="4" key="1">
    <citation type="submission" date="2021-06" db="EMBL/GenBank/DDBJ databases">
        <authorList>
            <person name="Kallberg Y."/>
            <person name="Tangrot J."/>
            <person name="Rosling A."/>
        </authorList>
    </citation>
    <scope>NUCLEOTIDE SEQUENCE</scope>
    <source>
        <strain evidence="4">BR232B</strain>
    </source>
</reference>
<dbReference type="AlphaFoldDB" id="A0A9N8ZKF6"/>
<dbReference type="InterPro" id="IPR009071">
    <property type="entry name" value="HMG_box_dom"/>
</dbReference>
<dbReference type="GO" id="GO:0003677">
    <property type="term" value="F:DNA binding"/>
    <property type="evidence" value="ECO:0007669"/>
    <property type="project" value="UniProtKB-UniRule"/>
</dbReference>
<evidence type="ECO:0000256" key="1">
    <source>
        <dbReference type="PROSITE-ProRule" id="PRU00267"/>
    </source>
</evidence>
<feature type="domain" description="HMG box" evidence="3">
    <location>
        <begin position="46"/>
        <end position="118"/>
    </location>
</feature>
<dbReference type="Gene3D" id="1.10.30.10">
    <property type="entry name" value="High mobility group box domain"/>
    <property type="match status" value="1"/>
</dbReference>
<feature type="region of interest" description="Disordered" evidence="2">
    <location>
        <begin position="147"/>
        <end position="172"/>
    </location>
</feature>